<feature type="region of interest" description="Disordered" evidence="1">
    <location>
        <begin position="1"/>
        <end position="36"/>
    </location>
</feature>
<dbReference type="EMBL" id="JAUKTV010000010">
    <property type="protein sequence ID" value="KAK0726548.1"/>
    <property type="molecule type" value="Genomic_DNA"/>
</dbReference>
<reference evidence="2" key="1">
    <citation type="submission" date="2023-06" db="EMBL/GenBank/DDBJ databases">
        <title>Genome-scale phylogeny and comparative genomics of the fungal order Sordariales.</title>
        <authorList>
            <consortium name="Lawrence Berkeley National Laboratory"/>
            <person name="Hensen N."/>
            <person name="Bonometti L."/>
            <person name="Westerberg I."/>
            <person name="Brannstrom I.O."/>
            <person name="Guillou S."/>
            <person name="Cros-Aarteil S."/>
            <person name="Calhoun S."/>
            <person name="Haridas S."/>
            <person name="Kuo A."/>
            <person name="Mondo S."/>
            <person name="Pangilinan J."/>
            <person name="Riley R."/>
            <person name="Labutti K."/>
            <person name="Andreopoulos B."/>
            <person name="Lipzen A."/>
            <person name="Chen C."/>
            <person name="Yanf M."/>
            <person name="Daum C."/>
            <person name="Ng V."/>
            <person name="Clum A."/>
            <person name="Steindorff A."/>
            <person name="Ohm R."/>
            <person name="Martin F."/>
            <person name="Silar P."/>
            <person name="Natvig D."/>
            <person name="Lalanne C."/>
            <person name="Gautier V."/>
            <person name="Ament-Velasquez S.L."/>
            <person name="Kruys A."/>
            <person name="Hutchinson M.I."/>
            <person name="Powell A.J."/>
            <person name="Barry K."/>
            <person name="Miller A.N."/>
            <person name="Grigoriev I.V."/>
            <person name="Debuchy R."/>
            <person name="Gladieux P."/>
            <person name="Thoren M.H."/>
            <person name="Johannesson H."/>
        </authorList>
    </citation>
    <scope>NUCLEOTIDE SEQUENCE</scope>
    <source>
        <strain evidence="2">CBS 540.89</strain>
    </source>
</reference>
<gene>
    <name evidence="2" type="ORF">B0T21DRAFT_422267</name>
</gene>
<evidence type="ECO:0000313" key="3">
    <source>
        <dbReference type="Proteomes" id="UP001172159"/>
    </source>
</evidence>
<sequence>MGLLRKLLGRKPKAPKPPQNTTKSTSIAPAEGTATYVHPNPFPDEETFAAVKAHVLARARENATNPEYIAMQRIVAFSSPTMWLEANYPPEEGHAITQMGPLPTDSGEGVRVDKDTLIPCDDTMFYMVLKRDPEGEKPGVEMKMLFFVAIPPQGCGKGEFAGTPMAYDTLGTAAMEAVEREVLWFVRKWQQEGPEGRRPEDGVRVVVQMGMDMLVWEYSREKGFYDPEGGLSLGR</sequence>
<comment type="caution">
    <text evidence="2">The sequence shown here is derived from an EMBL/GenBank/DDBJ whole genome shotgun (WGS) entry which is preliminary data.</text>
</comment>
<evidence type="ECO:0000313" key="2">
    <source>
        <dbReference type="EMBL" id="KAK0726548.1"/>
    </source>
</evidence>
<keyword evidence="3" id="KW-1185">Reference proteome</keyword>
<dbReference type="Proteomes" id="UP001172159">
    <property type="component" value="Unassembled WGS sequence"/>
</dbReference>
<accession>A0AA40B2Y1</accession>
<protein>
    <submittedName>
        <fullName evidence="2">Uncharacterized protein</fullName>
    </submittedName>
</protein>
<evidence type="ECO:0000256" key="1">
    <source>
        <dbReference type="SAM" id="MobiDB-lite"/>
    </source>
</evidence>
<name>A0AA40B2Y1_9PEZI</name>
<proteinExistence type="predicted"/>
<dbReference type="AlphaFoldDB" id="A0AA40B2Y1"/>
<organism evidence="2 3">
    <name type="scientific">Apiosordaria backusii</name>
    <dbReference type="NCBI Taxonomy" id="314023"/>
    <lineage>
        <taxon>Eukaryota</taxon>
        <taxon>Fungi</taxon>
        <taxon>Dikarya</taxon>
        <taxon>Ascomycota</taxon>
        <taxon>Pezizomycotina</taxon>
        <taxon>Sordariomycetes</taxon>
        <taxon>Sordariomycetidae</taxon>
        <taxon>Sordariales</taxon>
        <taxon>Lasiosphaeriaceae</taxon>
        <taxon>Apiosordaria</taxon>
    </lineage>
</organism>